<evidence type="ECO:0000256" key="3">
    <source>
        <dbReference type="ARBA" id="ARBA00023125"/>
    </source>
</evidence>
<dbReference type="Gene3D" id="4.10.280.10">
    <property type="entry name" value="Helix-loop-helix DNA-binding domain"/>
    <property type="match status" value="1"/>
</dbReference>
<dbReference type="InterPro" id="IPR054502">
    <property type="entry name" value="bHLH-TF_ACT-like_plant"/>
</dbReference>
<dbReference type="GO" id="GO:0005634">
    <property type="term" value="C:nucleus"/>
    <property type="evidence" value="ECO:0007669"/>
    <property type="project" value="UniProtKB-SubCell"/>
</dbReference>
<dbReference type="Pfam" id="PF14215">
    <property type="entry name" value="bHLH-MYC_N"/>
    <property type="match status" value="1"/>
</dbReference>
<sequence>MERGAENQETRLLKDLKEQLALAVTSINWSYGIFWSISASEPRELEWGGGYYNGDIKTRKTVQAVEFNADELGLQRSEQLRQLYKSLSAGESGGQIRRPSAALSPEDLSDTEWYYLVCMSFRFDIGQGLPGRALSTGQSIWLCNADHGDSKCFSRSLLAKSASIQTVVCFPFLGGVIELGVTDLVYEDSTIIQDIEASLLQTPNLRSSMQSYHGIIKTKMMGKLELISPTMSSDGYETYEPANEELMIKGTNVTDSLAQTRQLVDEEFGNCLFHSVNSSDCISQTFIDPGNAIQCLLAEDEMKGSKDDDVHYQSILSDLLKTSKGFIFESSLEKAKKESSFRTWEDRGSRDFGKSSCRIHQRMLKRVLLEVPWMHDQGLTESPNGCTIKKNRVWKLEAEETCLNHVLAERRRREMLNKQFYNLKSIIPSISKVDKVSILDDTIEYLKTLERRVEELEHTDSEETHGIKLIHDTGEEGTCDNNYGSNMLRTCRRPMINKRKATEMDEMEIEIDCQDGLLVSVEDKEVFIEMKCKWKEGILLDILNTTSSLLLDYHAVESSTANGILSLSMRSKFVGSTSPSAGTIRQVMQRFAPKGS</sequence>
<evidence type="ECO:0000256" key="4">
    <source>
        <dbReference type="ARBA" id="ARBA00023159"/>
    </source>
</evidence>
<dbReference type="PROSITE" id="PS50888">
    <property type="entry name" value="BHLH"/>
    <property type="match status" value="1"/>
</dbReference>
<proteinExistence type="predicted"/>
<evidence type="ECO:0000256" key="1">
    <source>
        <dbReference type="ARBA" id="ARBA00004123"/>
    </source>
</evidence>
<feature type="domain" description="BHLH" evidence="7">
    <location>
        <begin position="400"/>
        <end position="449"/>
    </location>
</feature>
<dbReference type="PANTHER" id="PTHR46266">
    <property type="entry name" value="TRANSCRIPTION FACTOR TT8"/>
    <property type="match status" value="1"/>
</dbReference>
<protein>
    <recommendedName>
        <fullName evidence="7">BHLH domain-containing protein</fullName>
    </recommendedName>
</protein>
<reference evidence="8 9" key="1">
    <citation type="journal article" date="2023" name="Hortic Res">
        <title>Pangenome of water caltrop reveals structural variations and asymmetric subgenome divergence after allopolyploidization.</title>
        <authorList>
            <person name="Zhang X."/>
            <person name="Chen Y."/>
            <person name="Wang L."/>
            <person name="Yuan Y."/>
            <person name="Fang M."/>
            <person name="Shi L."/>
            <person name="Lu R."/>
            <person name="Comes H.P."/>
            <person name="Ma Y."/>
            <person name="Chen Y."/>
            <person name="Huang G."/>
            <person name="Zhou Y."/>
            <person name="Zheng Z."/>
            <person name="Qiu Y."/>
        </authorList>
    </citation>
    <scope>NUCLEOTIDE SEQUENCE [LARGE SCALE GENOMIC DNA]</scope>
    <source>
        <strain evidence="8">F231</strain>
    </source>
</reference>
<dbReference type="Proteomes" id="UP001346149">
    <property type="component" value="Unassembled WGS sequence"/>
</dbReference>
<dbReference type="PANTHER" id="PTHR46266:SF3">
    <property type="entry name" value="TRANSCRIPTION FACTOR EGL1"/>
    <property type="match status" value="1"/>
</dbReference>
<keyword evidence="6" id="KW-0539">Nucleus</keyword>
<dbReference type="InterPro" id="IPR011598">
    <property type="entry name" value="bHLH_dom"/>
</dbReference>
<keyword evidence="3" id="KW-0238">DNA-binding</keyword>
<gene>
    <name evidence="8" type="ORF">SAY86_000157</name>
</gene>
<evidence type="ECO:0000313" key="8">
    <source>
        <dbReference type="EMBL" id="KAK4801954.1"/>
    </source>
</evidence>
<comment type="caution">
    <text evidence="8">The sequence shown here is derived from an EMBL/GenBank/DDBJ whole genome shotgun (WGS) entry which is preliminary data.</text>
</comment>
<organism evidence="8 9">
    <name type="scientific">Trapa natans</name>
    <name type="common">Water chestnut</name>
    <dbReference type="NCBI Taxonomy" id="22666"/>
    <lineage>
        <taxon>Eukaryota</taxon>
        <taxon>Viridiplantae</taxon>
        <taxon>Streptophyta</taxon>
        <taxon>Embryophyta</taxon>
        <taxon>Tracheophyta</taxon>
        <taxon>Spermatophyta</taxon>
        <taxon>Magnoliopsida</taxon>
        <taxon>eudicotyledons</taxon>
        <taxon>Gunneridae</taxon>
        <taxon>Pentapetalae</taxon>
        <taxon>rosids</taxon>
        <taxon>malvids</taxon>
        <taxon>Myrtales</taxon>
        <taxon>Lythraceae</taxon>
        <taxon>Trapa</taxon>
    </lineage>
</organism>
<evidence type="ECO:0000256" key="5">
    <source>
        <dbReference type="ARBA" id="ARBA00023163"/>
    </source>
</evidence>
<dbReference type="GO" id="GO:0046983">
    <property type="term" value="F:protein dimerization activity"/>
    <property type="evidence" value="ECO:0007669"/>
    <property type="project" value="InterPro"/>
</dbReference>
<dbReference type="SMART" id="SM00353">
    <property type="entry name" value="HLH"/>
    <property type="match status" value="1"/>
</dbReference>
<dbReference type="GO" id="GO:0080090">
    <property type="term" value="P:regulation of primary metabolic process"/>
    <property type="evidence" value="ECO:0007669"/>
    <property type="project" value="UniProtKB-ARBA"/>
</dbReference>
<dbReference type="AlphaFoldDB" id="A0AAN7MAE2"/>
<dbReference type="EMBL" id="JAXQNO010000002">
    <property type="protein sequence ID" value="KAK4801954.1"/>
    <property type="molecule type" value="Genomic_DNA"/>
</dbReference>
<dbReference type="InterPro" id="IPR025610">
    <property type="entry name" value="MYC/MYB_N"/>
</dbReference>
<keyword evidence="4" id="KW-0010">Activator</keyword>
<evidence type="ECO:0000313" key="9">
    <source>
        <dbReference type="Proteomes" id="UP001346149"/>
    </source>
</evidence>
<keyword evidence="9" id="KW-1185">Reference proteome</keyword>
<evidence type="ECO:0000256" key="2">
    <source>
        <dbReference type="ARBA" id="ARBA00023015"/>
    </source>
</evidence>
<dbReference type="InterPro" id="IPR036638">
    <property type="entry name" value="HLH_DNA-bd_sf"/>
</dbReference>
<accession>A0AAN7MAE2</accession>
<evidence type="ECO:0000259" key="7">
    <source>
        <dbReference type="PROSITE" id="PS50888"/>
    </source>
</evidence>
<dbReference type="SUPFAM" id="SSF47459">
    <property type="entry name" value="HLH, helix-loop-helix DNA-binding domain"/>
    <property type="match status" value="1"/>
</dbReference>
<evidence type="ECO:0000256" key="6">
    <source>
        <dbReference type="ARBA" id="ARBA00023242"/>
    </source>
</evidence>
<comment type="subcellular location">
    <subcellularLocation>
        <location evidence="1">Nucleus</location>
    </subcellularLocation>
</comment>
<keyword evidence="2" id="KW-0805">Transcription regulation</keyword>
<name>A0AAN7MAE2_TRANT</name>
<dbReference type="Pfam" id="PF00010">
    <property type="entry name" value="HLH"/>
    <property type="match status" value="1"/>
</dbReference>
<dbReference type="Pfam" id="PF22754">
    <property type="entry name" value="bHLH-TF_ACT-like_plant"/>
    <property type="match status" value="1"/>
</dbReference>
<keyword evidence="5" id="KW-0804">Transcription</keyword>